<evidence type="ECO:0000313" key="2">
    <source>
        <dbReference type="EMBL" id="OCS86031.1"/>
    </source>
</evidence>
<evidence type="ECO:0000313" key="3">
    <source>
        <dbReference type="Proteomes" id="UP000093482"/>
    </source>
</evidence>
<dbReference type="GO" id="GO:0004826">
    <property type="term" value="F:phenylalanine-tRNA ligase activity"/>
    <property type="evidence" value="ECO:0007669"/>
    <property type="project" value="InterPro"/>
</dbReference>
<evidence type="ECO:0000259" key="1">
    <source>
        <dbReference type="SMART" id="SM00873"/>
    </source>
</evidence>
<organism evidence="2 3">
    <name type="scientific">Caryophanon latum</name>
    <dbReference type="NCBI Taxonomy" id="33977"/>
    <lineage>
        <taxon>Bacteria</taxon>
        <taxon>Bacillati</taxon>
        <taxon>Bacillota</taxon>
        <taxon>Bacilli</taxon>
        <taxon>Bacillales</taxon>
        <taxon>Caryophanaceae</taxon>
        <taxon>Caryophanon</taxon>
    </lineage>
</organism>
<sequence length="222" mass="24388">MNVSIHSTISHIIPNVQIGVIAYKNITISDSPQMIKGRTQLYQENLFLEMQDAPLTTRPGIAEWRTLWKALGGDPNRYRHSAESLLRRVAKANYVTSVNSGVDLNNFFSMNYEIPIGLYDASKISGDITVTLGTADDTYEALNGRIVSLTNIPHTKDAIGSFGSPYVDSARTAITEQTTNALHIFYLRPSLSVDENMKLLNAAGNMFTQINGGTYNALVVTA</sequence>
<dbReference type="AlphaFoldDB" id="A0A1C0YFU7"/>
<gene>
    <name evidence="2" type="ORF">A6K76_14975</name>
</gene>
<dbReference type="EMBL" id="MATO01000064">
    <property type="protein sequence ID" value="OCS86031.1"/>
    <property type="molecule type" value="Genomic_DNA"/>
</dbReference>
<dbReference type="RefSeq" id="WP_066466257.1">
    <property type="nucleotide sequence ID" value="NZ_MATO01000064.1"/>
</dbReference>
<dbReference type="GO" id="GO:0003723">
    <property type="term" value="F:RNA binding"/>
    <property type="evidence" value="ECO:0007669"/>
    <property type="project" value="InterPro"/>
</dbReference>
<comment type="caution">
    <text evidence="2">The sequence shown here is derived from an EMBL/GenBank/DDBJ whole genome shotgun (WGS) entry which is preliminary data.</text>
</comment>
<dbReference type="PANTHER" id="PTHR39209">
    <property type="match status" value="1"/>
</dbReference>
<dbReference type="SUPFAM" id="SSF56037">
    <property type="entry name" value="PheT/TilS domain"/>
    <property type="match status" value="1"/>
</dbReference>
<protein>
    <recommendedName>
        <fullName evidence="1">B3/B4 tRNA-binding domain-containing protein</fullName>
    </recommendedName>
</protein>
<accession>A0A1C0YFU7</accession>
<keyword evidence="3" id="KW-1185">Reference proteome</keyword>
<feature type="domain" description="B3/B4 tRNA-binding" evidence="1">
    <location>
        <begin position="62"/>
        <end position="212"/>
    </location>
</feature>
<dbReference type="Pfam" id="PF03483">
    <property type="entry name" value="B3_4"/>
    <property type="match status" value="1"/>
</dbReference>
<proteinExistence type="predicted"/>
<reference evidence="2 3" key="1">
    <citation type="submission" date="2016-07" db="EMBL/GenBank/DDBJ databases">
        <title>Caryophanon latum genome sequencing.</title>
        <authorList>
            <person name="Verma A."/>
            <person name="Pal Y."/>
            <person name="Krishnamurthi S."/>
        </authorList>
    </citation>
    <scope>NUCLEOTIDE SEQUENCE [LARGE SCALE GENOMIC DNA]</scope>
    <source>
        <strain evidence="2 3">DSM 14151</strain>
    </source>
</reference>
<dbReference type="InterPro" id="IPR020825">
    <property type="entry name" value="Phe-tRNA_synthase-like_B3/B4"/>
</dbReference>
<dbReference type="SMART" id="SM00873">
    <property type="entry name" value="B3_4"/>
    <property type="match status" value="1"/>
</dbReference>
<dbReference type="OrthoDB" id="9789812at2"/>
<dbReference type="Gene3D" id="3.50.40.10">
    <property type="entry name" value="Phenylalanyl-trna Synthetase, Chain B, domain 3"/>
    <property type="match status" value="1"/>
</dbReference>
<dbReference type="PANTHER" id="PTHR39209:SF2">
    <property type="entry name" value="CYTOPLASMIC PROTEIN"/>
    <property type="match status" value="1"/>
</dbReference>
<name>A0A1C0YFU7_9BACL</name>
<dbReference type="InterPro" id="IPR005146">
    <property type="entry name" value="B3/B4_tRNA-bd"/>
</dbReference>
<dbReference type="Proteomes" id="UP000093482">
    <property type="component" value="Unassembled WGS sequence"/>
</dbReference>